<feature type="transmembrane region" description="Helical" evidence="1">
    <location>
        <begin position="12"/>
        <end position="32"/>
    </location>
</feature>
<keyword evidence="4" id="KW-1185">Reference proteome</keyword>
<gene>
    <name evidence="3" type="ORF">HGG79_06965</name>
</gene>
<feature type="transmembrane region" description="Helical" evidence="1">
    <location>
        <begin position="108"/>
        <end position="129"/>
    </location>
</feature>
<sequence>MDILIYTLKALSFALIDSYSALFLIVLSIVLYRQNKKTSSMQKMIIGEQINSPFELTISQIVIGIFGGILASILMSYLGVAFYQNSAIEILFLISIFLMIFNRRFICFSYSGAILGILSVLNTMIAASYGTKELEIFKFDIASLMTMIAILHFVEGLLIMVDGSRGSVPVFTKRQNSIIGGFVMKRQWILPVALFIILKDKSLVDITSTTPMPNWWPIINSTIPMEILKKSIFILLPFYGVLGYDSITFTKSKKDKALNSGFFVILYGLALFGLAQLAHINTTYKIIVIIFAPLAHEFMIYLQKYREAQGKPKYVSTDGIKVLYVAPNSPAASMNIKSGDSLIGINDKEIDTEEDIIDMITKTSGDIILKIKRANGIIKEVVYGGVHRKNRLGIVFVPKYIPKNKYIVKYTENTFSQVLDKIKNKNKDGED</sequence>
<dbReference type="PROSITE" id="PS50106">
    <property type="entry name" value="PDZ"/>
    <property type="match status" value="1"/>
</dbReference>
<name>A0A923EAQ4_CLOTT</name>
<dbReference type="SMART" id="SM00228">
    <property type="entry name" value="PDZ"/>
    <property type="match status" value="1"/>
</dbReference>
<feature type="domain" description="PDZ" evidence="2">
    <location>
        <begin position="319"/>
        <end position="375"/>
    </location>
</feature>
<feature type="transmembrane region" description="Helical" evidence="1">
    <location>
        <begin position="284"/>
        <end position="302"/>
    </location>
</feature>
<feature type="transmembrane region" description="Helical" evidence="1">
    <location>
        <begin position="141"/>
        <end position="161"/>
    </location>
</feature>
<dbReference type="Pfam" id="PF17820">
    <property type="entry name" value="PDZ_6"/>
    <property type="match status" value="1"/>
</dbReference>
<dbReference type="RefSeq" id="WP_035145364.1">
    <property type="nucleotide sequence ID" value="NZ_JAAZWO010000006.1"/>
</dbReference>
<keyword evidence="1" id="KW-0812">Transmembrane</keyword>
<keyword evidence="1" id="KW-1133">Transmembrane helix</keyword>
<dbReference type="InterPro" id="IPR001478">
    <property type="entry name" value="PDZ"/>
</dbReference>
<proteinExistence type="predicted"/>
<dbReference type="Proteomes" id="UP000563151">
    <property type="component" value="Unassembled WGS sequence"/>
</dbReference>
<dbReference type="SUPFAM" id="SSF50156">
    <property type="entry name" value="PDZ domain-like"/>
    <property type="match status" value="1"/>
</dbReference>
<organism evidence="3 4">
    <name type="scientific">Clostridium tetanomorphum</name>
    <dbReference type="NCBI Taxonomy" id="1553"/>
    <lineage>
        <taxon>Bacteria</taxon>
        <taxon>Bacillati</taxon>
        <taxon>Bacillota</taxon>
        <taxon>Clostridia</taxon>
        <taxon>Eubacteriales</taxon>
        <taxon>Clostridiaceae</taxon>
        <taxon>Clostridium</taxon>
    </lineage>
</organism>
<dbReference type="InterPro" id="IPR041489">
    <property type="entry name" value="PDZ_6"/>
</dbReference>
<evidence type="ECO:0000313" key="4">
    <source>
        <dbReference type="Proteomes" id="UP000563151"/>
    </source>
</evidence>
<reference evidence="3 4" key="1">
    <citation type="submission" date="2020-04" db="EMBL/GenBank/DDBJ databases">
        <title>Genomic insights into acetone-butanol-ethanol (ABE) fermentation by sequencing solventogenic clostridia strains.</title>
        <authorList>
            <person name="Brown S."/>
        </authorList>
    </citation>
    <scope>NUCLEOTIDE SEQUENCE [LARGE SCALE GENOMIC DNA]</scope>
    <source>
        <strain evidence="3 4">DJ011</strain>
    </source>
</reference>
<dbReference type="AlphaFoldDB" id="A0A923EAQ4"/>
<evidence type="ECO:0000259" key="2">
    <source>
        <dbReference type="PROSITE" id="PS50106"/>
    </source>
</evidence>
<dbReference type="InterPro" id="IPR036034">
    <property type="entry name" value="PDZ_sf"/>
</dbReference>
<feature type="transmembrane region" description="Helical" evidence="1">
    <location>
        <begin position="257"/>
        <end position="278"/>
    </location>
</feature>
<feature type="transmembrane region" description="Helical" evidence="1">
    <location>
        <begin position="227"/>
        <end position="245"/>
    </location>
</feature>
<evidence type="ECO:0000256" key="1">
    <source>
        <dbReference type="SAM" id="Phobius"/>
    </source>
</evidence>
<evidence type="ECO:0000313" key="3">
    <source>
        <dbReference type="EMBL" id="MBC2397514.1"/>
    </source>
</evidence>
<feature type="transmembrane region" description="Helical" evidence="1">
    <location>
        <begin position="81"/>
        <end position="101"/>
    </location>
</feature>
<feature type="transmembrane region" description="Helical" evidence="1">
    <location>
        <begin position="182"/>
        <end position="198"/>
    </location>
</feature>
<protein>
    <submittedName>
        <fullName evidence="3">PDZ domain-containing protein</fullName>
    </submittedName>
</protein>
<comment type="caution">
    <text evidence="3">The sequence shown here is derived from an EMBL/GenBank/DDBJ whole genome shotgun (WGS) entry which is preliminary data.</text>
</comment>
<accession>A0A923EAQ4</accession>
<dbReference type="Gene3D" id="2.30.42.10">
    <property type="match status" value="1"/>
</dbReference>
<keyword evidence="1" id="KW-0472">Membrane</keyword>
<dbReference type="EMBL" id="JAAZWO010000006">
    <property type="protein sequence ID" value="MBC2397514.1"/>
    <property type="molecule type" value="Genomic_DNA"/>
</dbReference>
<feature type="transmembrane region" description="Helical" evidence="1">
    <location>
        <begin position="53"/>
        <end position="75"/>
    </location>
</feature>